<evidence type="ECO:0000256" key="10">
    <source>
        <dbReference type="ARBA" id="ARBA00022679"/>
    </source>
</evidence>
<accession>A0A346AWD4</accession>
<evidence type="ECO:0000256" key="5">
    <source>
        <dbReference type="ARBA" id="ARBA00010185"/>
    </source>
</evidence>
<dbReference type="GO" id="GO:0016024">
    <property type="term" value="P:CDP-diacylglycerol biosynthetic process"/>
    <property type="evidence" value="ECO:0007669"/>
    <property type="project" value="UniProtKB-UniPathway"/>
</dbReference>
<dbReference type="InterPro" id="IPR000374">
    <property type="entry name" value="PC_trans"/>
</dbReference>
<feature type="transmembrane region" description="Helical" evidence="19">
    <location>
        <begin position="187"/>
        <end position="205"/>
    </location>
</feature>
<dbReference type="Proteomes" id="UP000254337">
    <property type="component" value="Chromosome"/>
</dbReference>
<name>A0A346AWD4_9FIRM</name>
<keyword evidence="14" id="KW-0443">Lipid metabolism</keyword>
<evidence type="ECO:0000256" key="19">
    <source>
        <dbReference type="SAM" id="Phobius"/>
    </source>
</evidence>
<dbReference type="EC" id="2.7.7.41" evidence="6 18"/>
<dbReference type="AlphaFoldDB" id="A0A346AWD4"/>
<evidence type="ECO:0000256" key="1">
    <source>
        <dbReference type="ARBA" id="ARBA00001698"/>
    </source>
</evidence>
<dbReference type="Pfam" id="PF01148">
    <property type="entry name" value="CTP_transf_1"/>
    <property type="match status" value="1"/>
</dbReference>
<evidence type="ECO:0000256" key="4">
    <source>
        <dbReference type="ARBA" id="ARBA00005189"/>
    </source>
</evidence>
<evidence type="ECO:0000256" key="7">
    <source>
        <dbReference type="ARBA" id="ARBA00019373"/>
    </source>
</evidence>
<keyword evidence="13 19" id="KW-1133">Transmembrane helix</keyword>
<evidence type="ECO:0000256" key="11">
    <source>
        <dbReference type="ARBA" id="ARBA00022692"/>
    </source>
</evidence>
<feature type="transmembrane region" description="Helical" evidence="19">
    <location>
        <begin position="145"/>
        <end position="166"/>
    </location>
</feature>
<keyword evidence="21" id="KW-1185">Reference proteome</keyword>
<evidence type="ECO:0000313" key="20">
    <source>
        <dbReference type="EMBL" id="AXL20177.1"/>
    </source>
</evidence>
<keyword evidence="17" id="KW-1208">Phospholipid metabolism</keyword>
<comment type="pathway">
    <text evidence="4">Lipid metabolism.</text>
</comment>
<feature type="transmembrane region" description="Helical" evidence="19">
    <location>
        <begin position="6"/>
        <end position="37"/>
    </location>
</feature>
<feature type="transmembrane region" description="Helical" evidence="19">
    <location>
        <begin position="106"/>
        <end position="125"/>
    </location>
</feature>
<keyword evidence="16" id="KW-0594">Phospholipid biosynthesis</keyword>
<dbReference type="OrthoDB" id="9799199at2"/>
<protein>
    <recommendedName>
        <fullName evidence="7 18">Phosphatidate cytidylyltransferase</fullName>
        <ecNumber evidence="6 18">2.7.7.41</ecNumber>
    </recommendedName>
</protein>
<keyword evidence="10 18" id="KW-0808">Transferase</keyword>
<evidence type="ECO:0000313" key="21">
    <source>
        <dbReference type="Proteomes" id="UP000254337"/>
    </source>
</evidence>
<organism evidence="20 21">
    <name type="scientific">Megasphaera stantonii</name>
    <dbReference type="NCBI Taxonomy" id="2144175"/>
    <lineage>
        <taxon>Bacteria</taxon>
        <taxon>Bacillati</taxon>
        <taxon>Bacillota</taxon>
        <taxon>Negativicutes</taxon>
        <taxon>Veillonellales</taxon>
        <taxon>Veillonellaceae</taxon>
        <taxon>Megasphaera</taxon>
    </lineage>
</organism>
<dbReference type="UniPathway" id="UPA00557">
    <property type="reaction ID" value="UER00614"/>
</dbReference>
<evidence type="ECO:0000256" key="6">
    <source>
        <dbReference type="ARBA" id="ARBA00012487"/>
    </source>
</evidence>
<evidence type="ECO:0000256" key="2">
    <source>
        <dbReference type="ARBA" id="ARBA00004651"/>
    </source>
</evidence>
<keyword evidence="8" id="KW-1003">Cell membrane</keyword>
<feature type="transmembrane region" description="Helical" evidence="19">
    <location>
        <begin position="76"/>
        <end position="94"/>
    </location>
</feature>
<comment type="pathway">
    <text evidence="3 18">Phospholipid metabolism; CDP-diacylglycerol biosynthesis; CDP-diacylglycerol from sn-glycerol 3-phosphate: step 3/3.</text>
</comment>
<sequence length="275" mass="29817">MLAKRIITGVIGGALTIGIIYEGDWLFFFMIILLAILGWHEYCNLVRKLGANLSERMGAGWIVCFFAAYWFGSVKVMMLLAVAAMLWLLLQTVLFHGKIKPVDSAYTLYGLLYVSGGFLAMLALRNGQIASYMTDAFSSVMLEPARFFMFLLIFSTWASDTFAFAVGKVKGKNKLCPSISPGKTQEGALGGFIGTVVTALVFSLIFQFSLIHALAIGIIVAVAAPLGDLVESILKRVCQVKDSGTLIPGHGGVLDRFDSLLFAAPAVYVYLTLIA</sequence>
<comment type="similarity">
    <text evidence="5 18">Belongs to the CDS family.</text>
</comment>
<evidence type="ECO:0000256" key="14">
    <source>
        <dbReference type="ARBA" id="ARBA00023098"/>
    </source>
</evidence>
<feature type="transmembrane region" description="Helical" evidence="19">
    <location>
        <begin position="211"/>
        <end position="230"/>
    </location>
</feature>
<evidence type="ECO:0000256" key="13">
    <source>
        <dbReference type="ARBA" id="ARBA00022989"/>
    </source>
</evidence>
<comment type="subcellular location">
    <subcellularLocation>
        <location evidence="2">Cell membrane</location>
        <topology evidence="2">Multi-pass membrane protein</topology>
    </subcellularLocation>
</comment>
<keyword evidence="15 19" id="KW-0472">Membrane</keyword>
<evidence type="ECO:0000256" key="16">
    <source>
        <dbReference type="ARBA" id="ARBA00023209"/>
    </source>
</evidence>
<dbReference type="PROSITE" id="PS01315">
    <property type="entry name" value="CDS"/>
    <property type="match status" value="1"/>
</dbReference>
<dbReference type="GO" id="GO:0005886">
    <property type="term" value="C:plasma membrane"/>
    <property type="evidence" value="ECO:0007669"/>
    <property type="project" value="UniProtKB-SubCell"/>
</dbReference>
<reference evidence="20 21" key="1">
    <citation type="submission" date="2018-05" db="EMBL/GenBank/DDBJ databases">
        <title>Complete genome sequence of Megasphaera sp. AJH120T, isolated from the ceca of a chicken.</title>
        <authorList>
            <person name="Maki J."/>
            <person name="Looft T."/>
        </authorList>
    </citation>
    <scope>NUCLEOTIDE SEQUENCE [LARGE SCALE GENOMIC DNA]</scope>
    <source>
        <strain evidence="20 21">AJH120</strain>
    </source>
</reference>
<dbReference type="PANTHER" id="PTHR46382">
    <property type="entry name" value="PHOSPHATIDATE CYTIDYLYLTRANSFERASE"/>
    <property type="match status" value="1"/>
</dbReference>
<dbReference type="GO" id="GO:0004605">
    <property type="term" value="F:phosphatidate cytidylyltransferase activity"/>
    <property type="evidence" value="ECO:0007669"/>
    <property type="project" value="UniProtKB-EC"/>
</dbReference>
<evidence type="ECO:0000256" key="17">
    <source>
        <dbReference type="ARBA" id="ARBA00023264"/>
    </source>
</evidence>
<dbReference type="PANTHER" id="PTHR46382:SF1">
    <property type="entry name" value="PHOSPHATIDATE CYTIDYLYLTRANSFERASE"/>
    <property type="match status" value="1"/>
</dbReference>
<evidence type="ECO:0000256" key="8">
    <source>
        <dbReference type="ARBA" id="ARBA00022475"/>
    </source>
</evidence>
<keyword evidence="9" id="KW-0444">Lipid biosynthesis</keyword>
<keyword evidence="12 18" id="KW-0548">Nucleotidyltransferase</keyword>
<evidence type="ECO:0000256" key="3">
    <source>
        <dbReference type="ARBA" id="ARBA00005119"/>
    </source>
</evidence>
<evidence type="ECO:0000256" key="15">
    <source>
        <dbReference type="ARBA" id="ARBA00023136"/>
    </source>
</evidence>
<evidence type="ECO:0000256" key="9">
    <source>
        <dbReference type="ARBA" id="ARBA00022516"/>
    </source>
</evidence>
<dbReference type="KEGG" id="meg:DKB62_00550"/>
<proteinExistence type="inferred from homology"/>
<keyword evidence="11 18" id="KW-0812">Transmembrane</keyword>
<dbReference type="RefSeq" id="WP_107195487.1">
    <property type="nucleotide sequence ID" value="NZ_CALYAU010000005.1"/>
</dbReference>
<comment type="catalytic activity">
    <reaction evidence="1 18">
        <text>a 1,2-diacyl-sn-glycero-3-phosphate + CTP + H(+) = a CDP-1,2-diacyl-sn-glycerol + diphosphate</text>
        <dbReference type="Rhea" id="RHEA:16229"/>
        <dbReference type="ChEBI" id="CHEBI:15378"/>
        <dbReference type="ChEBI" id="CHEBI:33019"/>
        <dbReference type="ChEBI" id="CHEBI:37563"/>
        <dbReference type="ChEBI" id="CHEBI:58332"/>
        <dbReference type="ChEBI" id="CHEBI:58608"/>
        <dbReference type="EC" id="2.7.7.41"/>
    </reaction>
</comment>
<evidence type="ECO:0000256" key="18">
    <source>
        <dbReference type="RuleBase" id="RU003938"/>
    </source>
</evidence>
<evidence type="ECO:0000256" key="12">
    <source>
        <dbReference type="ARBA" id="ARBA00022695"/>
    </source>
</evidence>
<dbReference type="EMBL" id="CP029462">
    <property type="protein sequence ID" value="AXL20177.1"/>
    <property type="molecule type" value="Genomic_DNA"/>
</dbReference>
<gene>
    <name evidence="20" type="ORF">DKB62_00550</name>
</gene>